<dbReference type="EMBL" id="CP022748">
    <property type="protein sequence ID" value="ASY46862.1"/>
    <property type="molecule type" value="Genomic_DNA"/>
</dbReference>
<dbReference type="Gene3D" id="3.90.380.10">
    <property type="entry name" value="Naphthalene 1,2-dioxygenase Alpha Subunit, Chain A, domain 1"/>
    <property type="match status" value="1"/>
</dbReference>
<dbReference type="GO" id="GO:0051213">
    <property type="term" value="F:dioxygenase activity"/>
    <property type="evidence" value="ECO:0007669"/>
    <property type="project" value="UniProtKB-KW"/>
</dbReference>
<comment type="similarity">
    <text evidence="1">Belongs to the bacterial ring-hydroxylating dioxygenase alpha subunit family.</text>
</comment>
<dbReference type="InterPro" id="IPR043266">
    <property type="entry name" value="RHO_NdoB-like_C"/>
</dbReference>
<dbReference type="Proteomes" id="UP000217141">
    <property type="component" value="Plasmid p2"/>
</dbReference>
<organism evidence="11 12">
    <name type="scientific">Sphingobium xenophagum</name>
    <dbReference type="NCBI Taxonomy" id="121428"/>
    <lineage>
        <taxon>Bacteria</taxon>
        <taxon>Pseudomonadati</taxon>
        <taxon>Pseudomonadota</taxon>
        <taxon>Alphaproteobacteria</taxon>
        <taxon>Sphingomonadales</taxon>
        <taxon>Sphingomonadaceae</taxon>
        <taxon>Sphingobium</taxon>
    </lineage>
</organism>
<evidence type="ECO:0000256" key="7">
    <source>
        <dbReference type="ARBA" id="ARBA00023004"/>
    </source>
</evidence>
<evidence type="ECO:0000259" key="10">
    <source>
        <dbReference type="PROSITE" id="PS51296"/>
    </source>
</evidence>
<keyword evidence="8" id="KW-0411">Iron-sulfur</keyword>
<dbReference type="Pfam" id="PF00848">
    <property type="entry name" value="Ring_hydroxyl_A"/>
    <property type="match status" value="1"/>
</dbReference>
<dbReference type="GO" id="GO:0005506">
    <property type="term" value="F:iron ion binding"/>
    <property type="evidence" value="ECO:0007669"/>
    <property type="project" value="InterPro"/>
</dbReference>
<dbReference type="GO" id="GO:0051537">
    <property type="term" value="F:2 iron, 2 sulfur cluster binding"/>
    <property type="evidence" value="ECO:0007669"/>
    <property type="project" value="UniProtKB-KW"/>
</dbReference>
<dbReference type="KEGG" id="shyd:CJD35_20480"/>
<dbReference type="AlphaFoldDB" id="A0A249N027"/>
<dbReference type="PRINTS" id="PR00090">
    <property type="entry name" value="RNGDIOXGNASE"/>
</dbReference>
<reference evidence="11 12" key="1">
    <citation type="submission" date="2017-08" db="EMBL/GenBank/DDBJ databases">
        <title>Whole Genome Sequence of Sphingobium hydrophobicum C1: Insights into Adaption to the Electronic-waste Contaminated Sediment.</title>
        <authorList>
            <person name="Song D."/>
            <person name="Chen X."/>
            <person name="Xu M."/>
        </authorList>
    </citation>
    <scope>NUCLEOTIDE SEQUENCE [LARGE SCALE GENOMIC DNA]</scope>
    <source>
        <strain evidence="11 12">C1</strain>
        <plasmid evidence="11 12">p2</plasmid>
    </source>
</reference>
<feature type="domain" description="Rieske" evidence="10">
    <location>
        <begin position="53"/>
        <end position="163"/>
    </location>
</feature>
<gene>
    <name evidence="11" type="ORF">CJD35_20480</name>
</gene>
<keyword evidence="4" id="KW-0058">Aromatic hydrocarbons catabolism</keyword>
<evidence type="ECO:0000256" key="9">
    <source>
        <dbReference type="ARBA" id="ARBA00023027"/>
    </source>
</evidence>
<dbReference type="Pfam" id="PF00355">
    <property type="entry name" value="Rieske"/>
    <property type="match status" value="1"/>
</dbReference>
<dbReference type="Gene3D" id="2.102.10.10">
    <property type="entry name" value="Rieske [2Fe-2S] iron-sulphur domain"/>
    <property type="match status" value="1"/>
</dbReference>
<proteinExistence type="inferred from homology"/>
<keyword evidence="6" id="KW-0560">Oxidoreductase</keyword>
<accession>A0A249N027</accession>
<geneLocation type="plasmid" evidence="11 12">
    <name>p2</name>
</geneLocation>
<evidence type="ECO:0000256" key="4">
    <source>
        <dbReference type="ARBA" id="ARBA00022797"/>
    </source>
</evidence>
<evidence type="ECO:0000256" key="1">
    <source>
        <dbReference type="ARBA" id="ARBA00008751"/>
    </source>
</evidence>
<evidence type="ECO:0000313" key="12">
    <source>
        <dbReference type="Proteomes" id="UP000217141"/>
    </source>
</evidence>
<keyword evidence="9" id="KW-0520">NAD</keyword>
<keyword evidence="2" id="KW-0001">2Fe-2S</keyword>
<dbReference type="CDD" id="cd08881">
    <property type="entry name" value="RHO_alpha_C_NDO-like"/>
    <property type="match status" value="1"/>
</dbReference>
<sequence>MLKNPNQASPTPTWSPEAIKGLFSEDGGFVDPRIYTDAGIYELEQEMIFGRSWLMLGHETHVPKPGDFLSTYMGDDPVIMVRQKDGSIRVFLNQCRHRGMRICREDLGNAKSFTCTYHGWAYDTKGMLVSVPFEERAYGKCLNKAEWSPKQARVEIYKGLVFANWDPEAPSLAEWISDAGLYLDFMLDRSEEGTEAIGGIQKWIIPCNWKFAAEQFVTDFYHASTVSHLSGFTAGLPEGVELHEIEMPTEGVQFRSEWGGHGSGFMLRNAAVLAGVMGRDVAGFWMEGPHAEEAERRLGSAEFAKHPVGNHITIFPTMSALPGVNTVRTWHPRGPEETEIWVFTVIDKTAPAEIKELYRRQNIRTFSAGGVFEQDDGENWVEIQRVLRGHQARNTPFNVQMGMGMRDTGNPVYPGRTGYVFSEDAARGFYSHWQRMLTEPSWETLAPDTMAMAAE</sequence>
<dbReference type="PROSITE" id="PS51296">
    <property type="entry name" value="RIESKE"/>
    <property type="match status" value="1"/>
</dbReference>
<keyword evidence="7" id="KW-0408">Iron</keyword>
<evidence type="ECO:0000256" key="8">
    <source>
        <dbReference type="ARBA" id="ARBA00023014"/>
    </source>
</evidence>
<dbReference type="PANTHER" id="PTHR43756">
    <property type="entry name" value="CHOLINE MONOOXYGENASE, CHLOROPLASTIC"/>
    <property type="match status" value="1"/>
</dbReference>
<dbReference type="InterPro" id="IPR036922">
    <property type="entry name" value="Rieske_2Fe-2S_sf"/>
</dbReference>
<dbReference type="SUPFAM" id="SSF50022">
    <property type="entry name" value="ISP domain"/>
    <property type="match status" value="1"/>
</dbReference>
<dbReference type="InterPro" id="IPR017941">
    <property type="entry name" value="Rieske_2Fe-2S"/>
</dbReference>
<evidence type="ECO:0000256" key="3">
    <source>
        <dbReference type="ARBA" id="ARBA00022723"/>
    </source>
</evidence>
<evidence type="ECO:0000256" key="2">
    <source>
        <dbReference type="ARBA" id="ARBA00022714"/>
    </source>
</evidence>
<evidence type="ECO:0000256" key="5">
    <source>
        <dbReference type="ARBA" id="ARBA00022964"/>
    </source>
</evidence>
<dbReference type="InterPro" id="IPR001663">
    <property type="entry name" value="Rng_hydr_dOase-A"/>
</dbReference>
<evidence type="ECO:0000313" key="11">
    <source>
        <dbReference type="EMBL" id="ASY46862.1"/>
    </source>
</evidence>
<keyword evidence="5 11" id="KW-0223">Dioxygenase</keyword>
<dbReference type="InterPro" id="IPR015881">
    <property type="entry name" value="ARHD_Rieske_2Fe_2S"/>
</dbReference>
<evidence type="ECO:0000256" key="6">
    <source>
        <dbReference type="ARBA" id="ARBA00023002"/>
    </source>
</evidence>
<dbReference type="PROSITE" id="PS00570">
    <property type="entry name" value="RING_HYDROXYL_ALPHA"/>
    <property type="match status" value="1"/>
</dbReference>
<keyword evidence="3" id="KW-0479">Metal-binding</keyword>
<name>A0A249N027_SPHXE</name>
<keyword evidence="11" id="KW-0614">Plasmid</keyword>
<dbReference type="PANTHER" id="PTHR43756:SF1">
    <property type="entry name" value="3-PHENYLPROPIONATE_CINNAMIC ACID DIOXYGENASE SUBUNIT ALPHA"/>
    <property type="match status" value="1"/>
</dbReference>
<dbReference type="InterPro" id="IPR015879">
    <property type="entry name" value="Ring_hydroxy_dOase_asu_C_dom"/>
</dbReference>
<dbReference type="RefSeq" id="WP_095687539.1">
    <property type="nucleotide sequence ID" value="NZ_CP022748.1"/>
</dbReference>
<protein>
    <submittedName>
        <fullName evidence="11">Benzene 1,2-dioxygenase</fullName>
    </submittedName>
</protein>
<dbReference type="SUPFAM" id="SSF55961">
    <property type="entry name" value="Bet v1-like"/>
    <property type="match status" value="1"/>
</dbReference>